<comment type="caution">
    <text evidence="1">The sequence shown here is derived from an EMBL/GenBank/DDBJ whole genome shotgun (WGS) entry which is preliminary data.</text>
</comment>
<protein>
    <submittedName>
        <fullName evidence="1">Uncharacterized protein</fullName>
    </submittedName>
</protein>
<accession>A0AAV8VLW9</accession>
<proteinExistence type="predicted"/>
<organism evidence="1 2">
    <name type="scientific">Exocentrus adspersus</name>
    <dbReference type="NCBI Taxonomy" id="1586481"/>
    <lineage>
        <taxon>Eukaryota</taxon>
        <taxon>Metazoa</taxon>
        <taxon>Ecdysozoa</taxon>
        <taxon>Arthropoda</taxon>
        <taxon>Hexapoda</taxon>
        <taxon>Insecta</taxon>
        <taxon>Pterygota</taxon>
        <taxon>Neoptera</taxon>
        <taxon>Endopterygota</taxon>
        <taxon>Coleoptera</taxon>
        <taxon>Polyphaga</taxon>
        <taxon>Cucujiformia</taxon>
        <taxon>Chrysomeloidea</taxon>
        <taxon>Cerambycidae</taxon>
        <taxon>Lamiinae</taxon>
        <taxon>Acanthocinini</taxon>
        <taxon>Exocentrus</taxon>
    </lineage>
</organism>
<gene>
    <name evidence="1" type="ORF">NQ315_000366</name>
</gene>
<dbReference type="EMBL" id="JANEYG010000057">
    <property type="protein sequence ID" value="KAJ8915114.1"/>
    <property type="molecule type" value="Genomic_DNA"/>
</dbReference>
<evidence type="ECO:0000313" key="1">
    <source>
        <dbReference type="EMBL" id="KAJ8915114.1"/>
    </source>
</evidence>
<evidence type="ECO:0000313" key="2">
    <source>
        <dbReference type="Proteomes" id="UP001159042"/>
    </source>
</evidence>
<dbReference type="AlphaFoldDB" id="A0AAV8VLW9"/>
<sequence>MICVSKLTWMIAKSFPKNKESIVLEFCPACRLNMAAVPQGAFAAKKVRQNEGKRKDFNYTTELNPMNYSSKYMNSIWGQYNRYSVHNLKKIMDDGVWSLSAKDKRSFAATQSVEKVGVSTEFGSVGPAINFPRNKMYNTI</sequence>
<keyword evidence="2" id="KW-1185">Reference proteome</keyword>
<name>A0AAV8VLW9_9CUCU</name>
<reference evidence="1 2" key="1">
    <citation type="journal article" date="2023" name="Insect Mol. Biol.">
        <title>Genome sequencing provides insights into the evolution of gene families encoding plant cell wall-degrading enzymes in longhorned beetles.</title>
        <authorList>
            <person name="Shin N.R."/>
            <person name="Okamura Y."/>
            <person name="Kirsch R."/>
            <person name="Pauchet Y."/>
        </authorList>
    </citation>
    <scope>NUCLEOTIDE SEQUENCE [LARGE SCALE GENOMIC DNA]</scope>
    <source>
        <strain evidence="1">EAD_L_NR</strain>
    </source>
</reference>
<dbReference type="Proteomes" id="UP001159042">
    <property type="component" value="Unassembled WGS sequence"/>
</dbReference>